<proteinExistence type="predicted"/>
<comment type="caution">
    <text evidence="1">The sequence shown here is derived from an EMBL/GenBank/DDBJ whole genome shotgun (WGS) entry which is preliminary data.</text>
</comment>
<accession>A0A645AKT4</accession>
<dbReference type="AlphaFoldDB" id="A0A645AKT4"/>
<evidence type="ECO:0000313" key="1">
    <source>
        <dbReference type="EMBL" id="MPM53835.1"/>
    </source>
</evidence>
<gene>
    <name evidence="1" type="ORF">SDC9_100605</name>
</gene>
<protein>
    <submittedName>
        <fullName evidence="1">Uncharacterized protein</fullName>
    </submittedName>
</protein>
<organism evidence="1">
    <name type="scientific">bioreactor metagenome</name>
    <dbReference type="NCBI Taxonomy" id="1076179"/>
    <lineage>
        <taxon>unclassified sequences</taxon>
        <taxon>metagenomes</taxon>
        <taxon>ecological metagenomes</taxon>
    </lineage>
</organism>
<reference evidence="1" key="1">
    <citation type="submission" date="2019-08" db="EMBL/GenBank/DDBJ databases">
        <authorList>
            <person name="Kucharzyk K."/>
            <person name="Murdoch R.W."/>
            <person name="Higgins S."/>
            <person name="Loffler F."/>
        </authorList>
    </citation>
    <scope>NUCLEOTIDE SEQUENCE</scope>
</reference>
<dbReference type="EMBL" id="VSSQ01014524">
    <property type="protein sequence ID" value="MPM53835.1"/>
    <property type="molecule type" value="Genomic_DNA"/>
</dbReference>
<sequence>MRCCKGHRAGYGVIAAVWHGGQLSGIGDVVDDDLVRVFALCEGVGKSDCRPAAAET</sequence>
<name>A0A645AKT4_9ZZZZ</name>